<name>A0A6S6TQ32_9GAMM</name>
<reference evidence="2" key="1">
    <citation type="submission" date="2020-01" db="EMBL/GenBank/DDBJ databases">
        <authorList>
            <person name="Meier V. D."/>
            <person name="Meier V D."/>
        </authorList>
    </citation>
    <scope>NUCLEOTIDE SEQUENCE</scope>
    <source>
        <strain evidence="2">HLG_WM_MAG_08</strain>
    </source>
</reference>
<comment type="similarity">
    <text evidence="1">Belongs to the Smg family.</text>
</comment>
<dbReference type="PANTHER" id="PTHR38692">
    <property type="entry name" value="PROTEIN SMG"/>
    <property type="match status" value="1"/>
</dbReference>
<protein>
    <recommendedName>
        <fullName evidence="1">Protein Smg homolog</fullName>
    </recommendedName>
</protein>
<accession>A0A6S6TQ32</accession>
<proteinExistence type="inferred from homology"/>
<dbReference type="AlphaFoldDB" id="A0A6S6TQ32"/>
<evidence type="ECO:0000313" key="2">
    <source>
        <dbReference type="EMBL" id="CAA6820207.1"/>
    </source>
</evidence>
<dbReference type="Pfam" id="PF04361">
    <property type="entry name" value="DUF494"/>
    <property type="match status" value="1"/>
</dbReference>
<dbReference type="EMBL" id="CACVAV010000310">
    <property type="protein sequence ID" value="CAA6820207.1"/>
    <property type="molecule type" value="Genomic_DNA"/>
</dbReference>
<dbReference type="InterPro" id="IPR007456">
    <property type="entry name" value="Smg"/>
</dbReference>
<gene>
    <name evidence="1" type="primary">smg</name>
    <name evidence="2" type="ORF">HELGO_WM21319</name>
</gene>
<dbReference type="PANTHER" id="PTHR38692:SF1">
    <property type="entry name" value="PROTEIN SMG"/>
    <property type="match status" value="1"/>
</dbReference>
<evidence type="ECO:0000256" key="1">
    <source>
        <dbReference type="HAMAP-Rule" id="MF_00598"/>
    </source>
</evidence>
<sequence length="157" mass="18416">MKENTLDVLFYLFDNYPEIDGDASDDRETLSQYLQGAGFLLSEVQRAFTWLESLGDEAESVLMPSRSTTFRIFSTDEQRWMDTECQSYLMFLEQAGVLNTESREQVIDRVLELEDEEFNLDKLKWVILMVLINRPEEDNSFFWTEGLTLDGTQPIYH</sequence>
<organism evidence="2">
    <name type="scientific">uncultured Thiotrichaceae bacterium</name>
    <dbReference type="NCBI Taxonomy" id="298394"/>
    <lineage>
        <taxon>Bacteria</taxon>
        <taxon>Pseudomonadati</taxon>
        <taxon>Pseudomonadota</taxon>
        <taxon>Gammaproteobacteria</taxon>
        <taxon>Thiotrichales</taxon>
        <taxon>Thiotrichaceae</taxon>
        <taxon>environmental samples</taxon>
    </lineage>
</organism>
<dbReference type="HAMAP" id="MF_00598">
    <property type="entry name" value="Smg"/>
    <property type="match status" value="1"/>
</dbReference>